<proteinExistence type="predicted"/>
<reference evidence="1" key="1">
    <citation type="journal article" date="2022" name="Toxins">
        <title>Genomic Analysis of Sphingopyxis sp. USTB-05 for Biodegrading Cyanobacterial Hepatotoxins.</title>
        <authorList>
            <person name="Liu C."/>
            <person name="Xu Q."/>
            <person name="Zhao Z."/>
            <person name="Zhang H."/>
            <person name="Liu X."/>
            <person name="Yin C."/>
            <person name="Liu Y."/>
            <person name="Yan H."/>
        </authorList>
    </citation>
    <scope>NUCLEOTIDE SEQUENCE</scope>
    <source>
        <strain evidence="1">NBD5</strain>
    </source>
</reference>
<dbReference type="Proteomes" id="UP001056937">
    <property type="component" value="Chromosome 1"/>
</dbReference>
<gene>
    <name evidence="1" type="ORF">LHA26_15065</name>
</gene>
<protein>
    <submittedName>
        <fullName evidence="1">Uncharacterized protein</fullName>
    </submittedName>
</protein>
<evidence type="ECO:0000313" key="2">
    <source>
        <dbReference type="Proteomes" id="UP001056937"/>
    </source>
</evidence>
<evidence type="ECO:0000313" key="1">
    <source>
        <dbReference type="EMBL" id="USI72587.1"/>
    </source>
</evidence>
<dbReference type="EMBL" id="CP084930">
    <property type="protein sequence ID" value="USI72587.1"/>
    <property type="molecule type" value="Genomic_DNA"/>
</dbReference>
<sequence length="140" mass="15536">MATRAATARRAAPMAPGYKWHLASDADPIVTPGTSDAQVDYVEVIQKSDGRGGFNVQFMLAGMEYHIHFKGQFTDVRAELSAKVGIIKVKIAGDRRIYESTNTAYLRLQELPRLEDLRGWPNHQGLLTKLSEAWSAYKAG</sequence>
<organism evidence="1 2">
    <name type="scientific">Sphingomonas morindae</name>
    <dbReference type="NCBI Taxonomy" id="1541170"/>
    <lineage>
        <taxon>Bacteria</taxon>
        <taxon>Pseudomonadati</taxon>
        <taxon>Pseudomonadota</taxon>
        <taxon>Alphaproteobacteria</taxon>
        <taxon>Sphingomonadales</taxon>
        <taxon>Sphingomonadaceae</taxon>
        <taxon>Sphingomonas</taxon>
    </lineage>
</organism>
<dbReference type="RefSeq" id="WP_252166394.1">
    <property type="nucleotide sequence ID" value="NZ_CP084930.1"/>
</dbReference>
<keyword evidence="2" id="KW-1185">Reference proteome</keyword>
<accession>A0ABY4X6R9</accession>
<name>A0ABY4X6R9_9SPHN</name>